<dbReference type="KEGG" id="crw:CROST_041410"/>
<dbReference type="SMART" id="SM00342">
    <property type="entry name" value="HTH_ARAC"/>
    <property type="match status" value="1"/>
</dbReference>
<dbReference type="InterPro" id="IPR009057">
    <property type="entry name" value="Homeodomain-like_sf"/>
</dbReference>
<evidence type="ECO:0000256" key="3">
    <source>
        <dbReference type="ARBA" id="ARBA00023163"/>
    </source>
</evidence>
<evidence type="ECO:0000256" key="1">
    <source>
        <dbReference type="ARBA" id="ARBA00023015"/>
    </source>
</evidence>
<dbReference type="InterPro" id="IPR018060">
    <property type="entry name" value="HTH_AraC"/>
</dbReference>
<keyword evidence="5" id="KW-1185">Reference proteome</keyword>
<dbReference type="SUPFAM" id="SSF46689">
    <property type="entry name" value="Homeodomain-like"/>
    <property type="match status" value="2"/>
</dbReference>
<dbReference type="Pfam" id="PF12833">
    <property type="entry name" value="HTH_18"/>
    <property type="match status" value="1"/>
</dbReference>
<dbReference type="PROSITE" id="PS01124">
    <property type="entry name" value="HTH_ARAC_FAMILY_2"/>
    <property type="match status" value="1"/>
</dbReference>
<dbReference type="Proteomes" id="UP000190951">
    <property type="component" value="Chromosome"/>
</dbReference>
<dbReference type="GO" id="GO:0003700">
    <property type="term" value="F:DNA-binding transcription factor activity"/>
    <property type="evidence" value="ECO:0007669"/>
    <property type="project" value="InterPro"/>
</dbReference>
<dbReference type="RefSeq" id="WP_077834894.1">
    <property type="nucleotide sequence ID" value="NZ_CP096983.1"/>
</dbReference>
<dbReference type="InterPro" id="IPR037923">
    <property type="entry name" value="HTH-like"/>
</dbReference>
<dbReference type="EMBL" id="CP096983">
    <property type="protein sequence ID" value="URZ13375.1"/>
    <property type="molecule type" value="Genomic_DNA"/>
</dbReference>
<keyword evidence="2" id="KW-0238">DNA-binding</keyword>
<dbReference type="PANTHER" id="PTHR43280:SF28">
    <property type="entry name" value="HTH-TYPE TRANSCRIPTIONAL ACTIVATOR RHAS"/>
    <property type="match status" value="1"/>
</dbReference>
<organism evidence="4 5">
    <name type="scientific">Clostridium felsineum</name>
    <dbReference type="NCBI Taxonomy" id="36839"/>
    <lineage>
        <taxon>Bacteria</taxon>
        <taxon>Bacillati</taxon>
        <taxon>Bacillota</taxon>
        <taxon>Clostridia</taxon>
        <taxon>Eubacteriales</taxon>
        <taxon>Clostridiaceae</taxon>
        <taxon>Clostridium</taxon>
    </lineage>
</organism>
<keyword evidence="1" id="KW-0805">Transcription regulation</keyword>
<dbReference type="PANTHER" id="PTHR43280">
    <property type="entry name" value="ARAC-FAMILY TRANSCRIPTIONAL REGULATOR"/>
    <property type="match status" value="1"/>
</dbReference>
<proteinExistence type="predicted"/>
<protein>
    <submittedName>
        <fullName evidence="4">HTH-type transcriptional activator RhaR</fullName>
    </submittedName>
</protein>
<evidence type="ECO:0000256" key="2">
    <source>
        <dbReference type="ARBA" id="ARBA00023125"/>
    </source>
</evidence>
<evidence type="ECO:0000313" key="5">
    <source>
        <dbReference type="Proteomes" id="UP000190951"/>
    </source>
</evidence>
<dbReference type="Pfam" id="PF02311">
    <property type="entry name" value="AraC_binding"/>
    <property type="match status" value="1"/>
</dbReference>
<gene>
    <name evidence="4" type="primary">rhaR_5</name>
    <name evidence="4" type="ORF">CROST_041410</name>
</gene>
<evidence type="ECO:0000313" key="4">
    <source>
        <dbReference type="EMBL" id="URZ13375.1"/>
    </source>
</evidence>
<name>A0A1S8LWX6_9CLOT</name>
<dbReference type="STRING" id="84029.CROST_37840"/>
<dbReference type="Gene3D" id="2.60.120.280">
    <property type="entry name" value="Regulatory protein AraC"/>
    <property type="match status" value="1"/>
</dbReference>
<dbReference type="Gene3D" id="1.10.10.60">
    <property type="entry name" value="Homeodomain-like"/>
    <property type="match status" value="2"/>
</dbReference>
<dbReference type="SUPFAM" id="SSF51215">
    <property type="entry name" value="Regulatory protein AraC"/>
    <property type="match status" value="1"/>
</dbReference>
<sequence length="313" mass="36531">MKYFKTNISTPLSFFKAGQFICDNNWTHKAFKFEKDYEIIIGVKGSIYIMQDNEKYVVNPGDVLLLPPKIPHYGYAPSKEGSSFFWIHFLCNSEEYTLTNQDIYNEIVEFSDKTKVNESILLPTFFSLIDSGKPFIYLKQILHIVNSPYYTHLAANFLLSAFVVELTQQFVNSFTLSQKNNGIVNKKFFDILEFIRVNVTTELSVHTVANKFNFTPDHLTRLFKKNLGISTLKYINTLKINKAKELLINSDKTIKEISYILCFKDEKYFMKLFKMYEGVTPSQYRDAYPKTYINTEYSDPELPIPFYLTQKGQ</sequence>
<reference evidence="4 5" key="1">
    <citation type="submission" date="2022-04" db="EMBL/GenBank/DDBJ databases">
        <title>Genome sequence of C. roseum typestrain.</title>
        <authorList>
            <person name="Poehlein A."/>
            <person name="Schoch T."/>
            <person name="Duerre P."/>
            <person name="Daniel R."/>
        </authorList>
    </citation>
    <scope>NUCLEOTIDE SEQUENCE [LARGE SCALE GENOMIC DNA]</scope>
    <source>
        <strain evidence="4 5">DSM 7320</strain>
    </source>
</reference>
<dbReference type="GO" id="GO:0043565">
    <property type="term" value="F:sequence-specific DNA binding"/>
    <property type="evidence" value="ECO:0007669"/>
    <property type="project" value="InterPro"/>
</dbReference>
<keyword evidence="3" id="KW-0804">Transcription</keyword>
<dbReference type="InterPro" id="IPR003313">
    <property type="entry name" value="AraC-bd"/>
</dbReference>
<dbReference type="AlphaFoldDB" id="A0A1S8LWX6"/>
<accession>A0A1S8LWX6</accession>